<evidence type="ECO:0000256" key="1">
    <source>
        <dbReference type="SAM" id="Phobius"/>
    </source>
</evidence>
<evidence type="ECO:0008006" key="3">
    <source>
        <dbReference type="Google" id="ProtNLM"/>
    </source>
</evidence>
<keyword evidence="1" id="KW-1133">Transmembrane helix</keyword>
<dbReference type="PANTHER" id="PTHR36480:SF10">
    <property type="entry name" value="LATE EMBRYOGENESIS ABUNDANT PROTEIN LEA-2 SUBGROUP DOMAIN-CONTAINING PROTEIN"/>
    <property type="match status" value="1"/>
</dbReference>
<evidence type="ECO:0000313" key="2">
    <source>
        <dbReference type="EMBL" id="JAD15391.1"/>
    </source>
</evidence>
<accession>A0A0A8XP38</accession>
<sequence length="215" mass="23618">MTSVAAASGEKSTFRWLDAARYAVAAAVTVLIMAVIVNAIKVVLRPDSLYLSVTGGSVFTKRFPPPPVEVLAFELRLPAQNPSGRAVMYYVDINAYIFDSNTSSSASSDPGYDSIAYFKPKDIAVGQQEAVESSLHMKMTNRSMDANYFKLLYNGGRMSDVTLRLDGNLITETFGINKTRQITYYCEQLLVGGDRDDEALKNGPDVICRDDTKDL</sequence>
<dbReference type="PANTHER" id="PTHR36480">
    <property type="entry name" value="OS06G0118900 PROTEIN-RELATED"/>
    <property type="match status" value="1"/>
</dbReference>
<dbReference type="EMBL" id="GBRH01282504">
    <property type="protein sequence ID" value="JAD15391.1"/>
    <property type="molecule type" value="Transcribed_RNA"/>
</dbReference>
<reference evidence="2" key="2">
    <citation type="journal article" date="2015" name="Data Brief">
        <title>Shoot transcriptome of the giant reed, Arundo donax.</title>
        <authorList>
            <person name="Barrero R.A."/>
            <person name="Guerrero F.D."/>
            <person name="Moolhuijzen P."/>
            <person name="Goolsby J.A."/>
            <person name="Tidwell J."/>
            <person name="Bellgard S.E."/>
            <person name="Bellgard M.I."/>
        </authorList>
    </citation>
    <scope>NUCLEOTIDE SEQUENCE</scope>
    <source>
        <tissue evidence="2">Shoot tissue taken approximately 20 cm above the soil surface</tissue>
    </source>
</reference>
<name>A0A0A8XP38_ARUDO</name>
<proteinExistence type="predicted"/>
<keyword evidence="1" id="KW-0472">Membrane</keyword>
<organism evidence="2">
    <name type="scientific">Arundo donax</name>
    <name type="common">Giant reed</name>
    <name type="synonym">Donax arundinaceus</name>
    <dbReference type="NCBI Taxonomy" id="35708"/>
    <lineage>
        <taxon>Eukaryota</taxon>
        <taxon>Viridiplantae</taxon>
        <taxon>Streptophyta</taxon>
        <taxon>Embryophyta</taxon>
        <taxon>Tracheophyta</taxon>
        <taxon>Spermatophyta</taxon>
        <taxon>Magnoliopsida</taxon>
        <taxon>Liliopsida</taxon>
        <taxon>Poales</taxon>
        <taxon>Poaceae</taxon>
        <taxon>PACMAD clade</taxon>
        <taxon>Arundinoideae</taxon>
        <taxon>Arundineae</taxon>
        <taxon>Arundo</taxon>
    </lineage>
</organism>
<dbReference type="AlphaFoldDB" id="A0A0A8XP38"/>
<feature type="transmembrane region" description="Helical" evidence="1">
    <location>
        <begin position="20"/>
        <end position="40"/>
    </location>
</feature>
<reference evidence="2" key="1">
    <citation type="submission" date="2014-09" db="EMBL/GenBank/DDBJ databases">
        <authorList>
            <person name="Magalhaes I.L.F."/>
            <person name="Oliveira U."/>
            <person name="Santos F.R."/>
            <person name="Vidigal T.H.D.A."/>
            <person name="Brescovit A.D."/>
            <person name="Santos A.J."/>
        </authorList>
    </citation>
    <scope>NUCLEOTIDE SEQUENCE</scope>
    <source>
        <tissue evidence="2">Shoot tissue taken approximately 20 cm above the soil surface</tissue>
    </source>
</reference>
<protein>
    <recommendedName>
        <fullName evidence="3">Late embryogenesis abundant protein LEA-2 subgroup domain-containing protein</fullName>
    </recommendedName>
</protein>
<keyword evidence="1" id="KW-0812">Transmembrane</keyword>